<reference evidence="1" key="1">
    <citation type="journal article" date="2013" name="Environ. Microbiol.">
        <title>Microbiota from the distal guts of lean and obese adolescents exhibit partial functional redundancy besides clear differences in community structure.</title>
        <authorList>
            <person name="Ferrer M."/>
            <person name="Ruiz A."/>
            <person name="Lanza F."/>
            <person name="Haange S.B."/>
            <person name="Oberbach A."/>
            <person name="Till H."/>
            <person name="Bargiela R."/>
            <person name="Campoy C."/>
            <person name="Segura M.T."/>
            <person name="Richter M."/>
            <person name="von Bergen M."/>
            <person name="Seifert J."/>
            <person name="Suarez A."/>
        </authorList>
    </citation>
    <scope>NUCLEOTIDE SEQUENCE</scope>
</reference>
<dbReference type="InterPro" id="IPR011050">
    <property type="entry name" value="Pectin_lyase_fold/virulence"/>
</dbReference>
<dbReference type="SUPFAM" id="SSF51126">
    <property type="entry name" value="Pectin lyase-like"/>
    <property type="match status" value="1"/>
</dbReference>
<evidence type="ECO:0000313" key="1">
    <source>
        <dbReference type="EMBL" id="EKC80324.1"/>
    </source>
</evidence>
<gene>
    <name evidence="1" type="ORF">LEA_01503</name>
</gene>
<feature type="non-terminal residue" evidence="1">
    <location>
        <position position="1"/>
    </location>
</feature>
<feature type="non-terminal residue" evidence="1">
    <location>
        <position position="227"/>
    </location>
</feature>
<dbReference type="EMBL" id="AJWY01001044">
    <property type="protein sequence ID" value="EKC80324.1"/>
    <property type="molecule type" value="Genomic_DNA"/>
</dbReference>
<proteinExistence type="predicted"/>
<sequence length="227" mass="23997">IVQTETEGDPYRFLLNCYDSNRQAGKASIVVTGGTFENFNPADNAAEGAGTNFVDEGYKAVKIAETPAPNGTFQVVKNAKVDNADELIGALADPEIANIEVASDIDLAAKSSEELTFEEHKTIDIKEGMTLQLGSANFLTAEKGLTLTGKGTLDNSAAASTAVVAAASDVHEHKSLIHVTGGDLLIDGVTLINDPEYHWHGSSYNTAAIAYWNDANVTIRNARVISG</sequence>
<accession>K1UJN3</accession>
<organism evidence="1">
    <name type="scientific">human gut metagenome</name>
    <dbReference type="NCBI Taxonomy" id="408170"/>
    <lineage>
        <taxon>unclassified sequences</taxon>
        <taxon>metagenomes</taxon>
        <taxon>organismal metagenomes</taxon>
    </lineage>
</organism>
<dbReference type="AlphaFoldDB" id="K1UJN3"/>
<protein>
    <submittedName>
        <fullName evidence="1">Uncharacterized protein</fullName>
    </submittedName>
</protein>
<name>K1UJN3_9ZZZZ</name>
<comment type="caution">
    <text evidence="1">The sequence shown here is derived from an EMBL/GenBank/DDBJ whole genome shotgun (WGS) entry which is preliminary data.</text>
</comment>